<evidence type="ECO:0000313" key="8">
    <source>
        <dbReference type="EMBL" id="KAK5781467.1"/>
    </source>
</evidence>
<keyword evidence="4 5" id="KW-0472">Membrane</keyword>
<evidence type="ECO:0000256" key="6">
    <source>
        <dbReference type="SAM" id="Phobius"/>
    </source>
</evidence>
<keyword evidence="2 5" id="KW-0812">Transmembrane</keyword>
<feature type="transmembrane region" description="Helical" evidence="6">
    <location>
        <begin position="34"/>
        <end position="52"/>
    </location>
</feature>
<name>A0AAN7WQB3_9SACH</name>
<feature type="transmembrane region" description="Helical" evidence="6">
    <location>
        <begin position="114"/>
        <end position="133"/>
    </location>
</feature>
<dbReference type="InterPro" id="IPR006634">
    <property type="entry name" value="TLC-dom"/>
</dbReference>
<dbReference type="GO" id="GO:0005783">
    <property type="term" value="C:endoplasmic reticulum"/>
    <property type="evidence" value="ECO:0007669"/>
    <property type="project" value="TreeGrafter"/>
</dbReference>
<evidence type="ECO:0000256" key="2">
    <source>
        <dbReference type="ARBA" id="ARBA00022692"/>
    </source>
</evidence>
<evidence type="ECO:0000256" key="3">
    <source>
        <dbReference type="ARBA" id="ARBA00022989"/>
    </source>
</evidence>
<reference evidence="9" key="1">
    <citation type="submission" date="2023-07" db="EMBL/GenBank/DDBJ databases">
        <title>A draft genome of Kazachstania heterogenica Y-27499.</title>
        <authorList>
            <person name="Donic C."/>
            <person name="Kralova J.S."/>
            <person name="Fidel L."/>
            <person name="Ben-Dor S."/>
            <person name="Jung S."/>
        </authorList>
    </citation>
    <scope>NUCLEOTIDE SEQUENCE [LARGE SCALE GENOMIC DNA]</scope>
    <source>
        <strain evidence="9">Y27499</strain>
    </source>
</reference>
<dbReference type="PANTHER" id="PTHR13439">
    <property type="entry name" value="CT120 PROTEIN"/>
    <property type="match status" value="1"/>
</dbReference>
<comment type="caution">
    <text evidence="8">The sequence shown here is derived from an EMBL/GenBank/DDBJ whole genome shotgun (WGS) entry which is preliminary data.</text>
</comment>
<feature type="transmembrane region" description="Helical" evidence="6">
    <location>
        <begin position="199"/>
        <end position="222"/>
    </location>
</feature>
<dbReference type="InterPro" id="IPR050846">
    <property type="entry name" value="TLCD"/>
</dbReference>
<accession>A0AAN7WQB3</accession>
<feature type="transmembrane region" description="Helical" evidence="6">
    <location>
        <begin position="140"/>
        <end position="163"/>
    </location>
</feature>
<feature type="domain" description="TLC" evidence="7">
    <location>
        <begin position="68"/>
        <end position="279"/>
    </location>
</feature>
<dbReference type="PANTHER" id="PTHR13439:SF0">
    <property type="entry name" value="TOPOISOMERASE I DAMAGE AFFECTED PROTEIN 4"/>
    <property type="match status" value="1"/>
</dbReference>
<dbReference type="Proteomes" id="UP001306508">
    <property type="component" value="Unassembled WGS sequence"/>
</dbReference>
<dbReference type="SMART" id="SM00724">
    <property type="entry name" value="TLC"/>
    <property type="match status" value="1"/>
</dbReference>
<protein>
    <recommendedName>
        <fullName evidence="7">TLC domain-containing protein</fullName>
    </recommendedName>
</protein>
<feature type="transmembrane region" description="Helical" evidence="6">
    <location>
        <begin position="246"/>
        <end position="267"/>
    </location>
</feature>
<evidence type="ECO:0000256" key="1">
    <source>
        <dbReference type="ARBA" id="ARBA00004141"/>
    </source>
</evidence>
<comment type="subcellular location">
    <subcellularLocation>
        <location evidence="1">Membrane</location>
        <topology evidence="1">Multi-pass membrane protein</topology>
    </subcellularLocation>
</comment>
<keyword evidence="9" id="KW-1185">Reference proteome</keyword>
<evidence type="ECO:0000256" key="4">
    <source>
        <dbReference type="ARBA" id="ARBA00023136"/>
    </source>
</evidence>
<dbReference type="GO" id="GO:0016020">
    <property type="term" value="C:membrane"/>
    <property type="evidence" value="ECO:0007669"/>
    <property type="project" value="UniProtKB-SubCell"/>
</dbReference>
<organism evidence="8 9">
    <name type="scientific">Arxiozyma heterogenica</name>
    <dbReference type="NCBI Taxonomy" id="278026"/>
    <lineage>
        <taxon>Eukaryota</taxon>
        <taxon>Fungi</taxon>
        <taxon>Dikarya</taxon>
        <taxon>Ascomycota</taxon>
        <taxon>Saccharomycotina</taxon>
        <taxon>Saccharomycetes</taxon>
        <taxon>Saccharomycetales</taxon>
        <taxon>Saccharomycetaceae</taxon>
        <taxon>Arxiozyma</taxon>
    </lineage>
</organism>
<feature type="transmembrane region" description="Helical" evidence="6">
    <location>
        <begin position="73"/>
        <end position="94"/>
    </location>
</feature>
<dbReference type="AlphaFoldDB" id="A0AAN7WQB3"/>
<dbReference type="Pfam" id="PF03798">
    <property type="entry name" value="TRAM_LAG1_CLN8"/>
    <property type="match status" value="1"/>
</dbReference>
<dbReference type="EMBL" id="JAWIZZ010000035">
    <property type="protein sequence ID" value="KAK5781467.1"/>
    <property type="molecule type" value="Genomic_DNA"/>
</dbReference>
<sequence length="289" mass="33682">MSGLIEVIQTVDPLLKYSWFPKSQNYYLLHLHEIIYSFIFYQLVSTYLAPLVNKIVFGDRYIKIADQELKIDFDIHIVSMVQACVSLYILWPVLTLPLTSYNIATYQNDYCSMVTSLSAGYFIWDLIVCLRYFKVYGFQYLIHAIFALAASLVPLLPVCQVWVPKFLLYEASTPFVNVNWFIMQMLAPSKKSNLKPAKVPTWLNLINGVLLMIIFFSVRILWGNLAQFVYFYQMYKYRSDMTTLKVQLAVILAIITLILNSLNVFWFSKMVKIAKKLANSSNDKDRKRE</sequence>
<keyword evidence="3 6" id="KW-1133">Transmembrane helix</keyword>
<dbReference type="PROSITE" id="PS50922">
    <property type="entry name" value="TLC"/>
    <property type="match status" value="1"/>
</dbReference>
<evidence type="ECO:0000256" key="5">
    <source>
        <dbReference type="PROSITE-ProRule" id="PRU00205"/>
    </source>
</evidence>
<dbReference type="GO" id="GO:0055088">
    <property type="term" value="P:lipid homeostasis"/>
    <property type="evidence" value="ECO:0007669"/>
    <property type="project" value="TreeGrafter"/>
</dbReference>
<gene>
    <name evidence="8" type="ORF">RI543_001014</name>
</gene>
<evidence type="ECO:0000259" key="7">
    <source>
        <dbReference type="PROSITE" id="PS50922"/>
    </source>
</evidence>
<feature type="transmembrane region" description="Helical" evidence="6">
    <location>
        <begin position="169"/>
        <end position="187"/>
    </location>
</feature>
<evidence type="ECO:0000313" key="9">
    <source>
        <dbReference type="Proteomes" id="UP001306508"/>
    </source>
</evidence>
<proteinExistence type="predicted"/>